<dbReference type="EMBL" id="JANBPW010003405">
    <property type="protein sequence ID" value="KAJ1937757.1"/>
    <property type="molecule type" value="Genomic_DNA"/>
</dbReference>
<feature type="non-terminal residue" evidence="1">
    <location>
        <position position="526"/>
    </location>
</feature>
<gene>
    <name evidence="1" type="ORF">FBU59_004657</name>
</gene>
<sequence length="526" mass="57900">MAITDIAWAPNFPSWIGTASIDPIIKIWDVRQDQKPMWYYSEWESVDLLAFSNTELTKLASVHRNKIAVWDIRNGSAPVQTVDNAHLDDITSICWHPWESNILLTGSQDRTIKKLRLDGGSVSEVYSHAFPNEVLDAKFTPFGEGVLVKLKAPDNNMLLARDSEQMEVVHKFVGHSDRVLASEWRSRGEIRMDANGSVDGRDFQLVSWGRDQVLRMWSINDKTVESVGGHPDRDACLALAGEPKAVPSFSANFLGPDQLLHLMDQKILPREVLQAVAKRTDLRGAATFHEFMSKESLLDHHIRGTDKAGRLSVPTAASAAATPGQGVVPDGGMPAANIDEHSSDDDDDFGAGYRGNSAVVSWQEEVYAIINEKYSRSGTIVNSDVLVDARRCILTIGAPWLTNDTLRVRIDFPTYYPQTPLHVEIQKAGLVYGNRDTMQNRVTQMANACAGIRKPALEQCLYMLVSLYIAAVRARNSHNKLSGLKTEDIDRLPVPPSPLPPPDADGFDDDGLRVVIPSDSGAAAGG</sequence>
<reference evidence="1" key="1">
    <citation type="submission" date="2022-07" db="EMBL/GenBank/DDBJ databases">
        <title>Phylogenomic reconstructions and comparative analyses of Kickxellomycotina fungi.</title>
        <authorList>
            <person name="Reynolds N.K."/>
            <person name="Stajich J.E."/>
            <person name="Barry K."/>
            <person name="Grigoriev I.V."/>
            <person name="Crous P."/>
            <person name="Smith M.E."/>
        </authorList>
    </citation>
    <scope>NUCLEOTIDE SEQUENCE</scope>
    <source>
        <strain evidence="1">NRRL 5244</strain>
    </source>
</reference>
<comment type="caution">
    <text evidence="1">The sequence shown here is derived from an EMBL/GenBank/DDBJ whole genome shotgun (WGS) entry which is preliminary data.</text>
</comment>
<evidence type="ECO:0000313" key="2">
    <source>
        <dbReference type="Proteomes" id="UP001150603"/>
    </source>
</evidence>
<name>A0ACC1J537_9FUNG</name>
<evidence type="ECO:0000313" key="1">
    <source>
        <dbReference type="EMBL" id="KAJ1937757.1"/>
    </source>
</evidence>
<accession>A0ACC1J537</accession>
<dbReference type="Proteomes" id="UP001150603">
    <property type="component" value="Unassembled WGS sequence"/>
</dbReference>
<proteinExistence type="predicted"/>
<keyword evidence="2" id="KW-1185">Reference proteome</keyword>
<organism evidence="1 2">
    <name type="scientific">Linderina macrospora</name>
    <dbReference type="NCBI Taxonomy" id="4868"/>
    <lineage>
        <taxon>Eukaryota</taxon>
        <taxon>Fungi</taxon>
        <taxon>Fungi incertae sedis</taxon>
        <taxon>Zoopagomycota</taxon>
        <taxon>Kickxellomycotina</taxon>
        <taxon>Kickxellomycetes</taxon>
        <taxon>Kickxellales</taxon>
        <taxon>Kickxellaceae</taxon>
        <taxon>Linderina</taxon>
    </lineage>
</organism>
<protein>
    <submittedName>
        <fullName evidence="1">Uncharacterized protein</fullName>
    </submittedName>
</protein>